<evidence type="ECO:0000256" key="2">
    <source>
        <dbReference type="ARBA" id="ARBA00007090"/>
    </source>
</evidence>
<dbReference type="GO" id="GO:0009252">
    <property type="term" value="P:peptidoglycan biosynthetic process"/>
    <property type="evidence" value="ECO:0007669"/>
    <property type="project" value="UniProtKB-UniPathway"/>
</dbReference>
<dbReference type="UniPathway" id="UPA00219"/>
<keyword evidence="17" id="KW-1185">Reference proteome</keyword>
<keyword evidence="4" id="KW-0121">Carboxypeptidase</keyword>
<dbReference type="InterPro" id="IPR011815">
    <property type="entry name" value="PBP_1c"/>
</dbReference>
<feature type="chain" id="PRO_5016145258" description="peptidoglycan glycosyltransferase" evidence="12">
    <location>
        <begin position="33"/>
        <end position="746"/>
    </location>
</feature>
<dbReference type="Proteomes" id="UP000244892">
    <property type="component" value="Chromosome"/>
</dbReference>
<evidence type="ECO:0000256" key="12">
    <source>
        <dbReference type="SAM" id="SignalP"/>
    </source>
</evidence>
<dbReference type="InterPro" id="IPR009647">
    <property type="entry name" value="PBP_C"/>
</dbReference>
<reference evidence="16 17" key="1">
    <citation type="submission" date="2018-05" db="EMBL/GenBank/DDBJ databases">
        <title>complete genome sequence of Aquabacterium olei NBRC 110486.</title>
        <authorList>
            <person name="Tang B."/>
            <person name="Chang J."/>
            <person name="Zhang L."/>
            <person name="Yang H."/>
        </authorList>
    </citation>
    <scope>NUCLEOTIDE SEQUENCE [LARGE SCALE GENOMIC DNA]</scope>
    <source>
        <strain evidence="16 17">NBRC 110486</strain>
    </source>
</reference>
<dbReference type="Gene3D" id="1.10.3810.10">
    <property type="entry name" value="Biosynthetic peptidoglycan transglycosylase-like"/>
    <property type="match status" value="1"/>
</dbReference>
<accession>A0A2U8FM22</accession>
<dbReference type="RefSeq" id="WP_109033760.1">
    <property type="nucleotide sequence ID" value="NZ_CP029210.1"/>
</dbReference>
<dbReference type="SUPFAM" id="SSF56601">
    <property type="entry name" value="beta-lactamase/transpeptidase-like"/>
    <property type="match status" value="1"/>
</dbReference>
<comment type="pathway">
    <text evidence="1">Cell wall biogenesis; peptidoglycan biosynthesis.</text>
</comment>
<keyword evidence="6" id="KW-0328">Glycosyltransferase</keyword>
<dbReference type="InterPro" id="IPR012338">
    <property type="entry name" value="Beta-lactam/transpept-like"/>
</dbReference>
<dbReference type="GO" id="GO:0006508">
    <property type="term" value="P:proteolysis"/>
    <property type="evidence" value="ECO:0007669"/>
    <property type="project" value="UniProtKB-KW"/>
</dbReference>
<dbReference type="Pfam" id="PF00905">
    <property type="entry name" value="Transpeptidase"/>
    <property type="match status" value="1"/>
</dbReference>
<dbReference type="PANTHER" id="PTHR32282">
    <property type="entry name" value="BINDING PROTEIN TRANSPEPTIDASE, PUTATIVE-RELATED"/>
    <property type="match status" value="1"/>
</dbReference>
<organism evidence="16 17">
    <name type="scientific">Aquabacterium olei</name>
    <dbReference type="NCBI Taxonomy" id="1296669"/>
    <lineage>
        <taxon>Bacteria</taxon>
        <taxon>Pseudomonadati</taxon>
        <taxon>Pseudomonadota</taxon>
        <taxon>Betaproteobacteria</taxon>
        <taxon>Burkholderiales</taxon>
        <taxon>Aquabacterium</taxon>
    </lineage>
</organism>
<proteinExistence type="inferred from homology"/>
<feature type="signal peptide" evidence="12">
    <location>
        <begin position="1"/>
        <end position="32"/>
    </location>
</feature>
<dbReference type="InterPro" id="IPR023346">
    <property type="entry name" value="Lysozyme-like_dom_sf"/>
</dbReference>
<comment type="catalytic activity">
    <reaction evidence="11">
        <text>[GlcNAc-(1-&gt;4)-Mur2Ac(oyl-L-Ala-gamma-D-Glu-L-Lys-D-Ala-D-Ala)](n)-di-trans,octa-cis-undecaprenyl diphosphate + beta-D-GlcNAc-(1-&gt;4)-Mur2Ac(oyl-L-Ala-gamma-D-Glu-L-Lys-D-Ala-D-Ala)-di-trans,octa-cis-undecaprenyl diphosphate = [GlcNAc-(1-&gt;4)-Mur2Ac(oyl-L-Ala-gamma-D-Glu-L-Lys-D-Ala-D-Ala)](n+1)-di-trans,octa-cis-undecaprenyl diphosphate + di-trans,octa-cis-undecaprenyl diphosphate + H(+)</text>
        <dbReference type="Rhea" id="RHEA:23708"/>
        <dbReference type="Rhea" id="RHEA-COMP:9602"/>
        <dbReference type="Rhea" id="RHEA-COMP:9603"/>
        <dbReference type="ChEBI" id="CHEBI:15378"/>
        <dbReference type="ChEBI" id="CHEBI:58405"/>
        <dbReference type="ChEBI" id="CHEBI:60033"/>
        <dbReference type="ChEBI" id="CHEBI:78435"/>
        <dbReference type="EC" id="2.4.99.28"/>
    </reaction>
</comment>
<evidence type="ECO:0000256" key="5">
    <source>
        <dbReference type="ARBA" id="ARBA00022670"/>
    </source>
</evidence>
<evidence type="ECO:0000256" key="7">
    <source>
        <dbReference type="ARBA" id="ARBA00022679"/>
    </source>
</evidence>
<evidence type="ECO:0000256" key="10">
    <source>
        <dbReference type="ARBA" id="ARBA00044770"/>
    </source>
</evidence>
<evidence type="ECO:0000259" key="14">
    <source>
        <dbReference type="Pfam" id="PF00912"/>
    </source>
</evidence>
<dbReference type="InterPro" id="IPR050396">
    <property type="entry name" value="Glycosyltr_51/Transpeptidase"/>
</dbReference>
<evidence type="ECO:0000256" key="6">
    <source>
        <dbReference type="ARBA" id="ARBA00022676"/>
    </source>
</evidence>
<dbReference type="EC" id="2.4.99.28" evidence="10"/>
<dbReference type="Gene3D" id="3.40.710.10">
    <property type="entry name" value="DD-peptidase/beta-lactamase superfamily"/>
    <property type="match status" value="1"/>
</dbReference>
<gene>
    <name evidence="16" type="primary">pbpC</name>
    <name evidence="16" type="ORF">DEH84_00195</name>
</gene>
<dbReference type="InterPro" id="IPR001460">
    <property type="entry name" value="PCN-bd_Tpept"/>
</dbReference>
<evidence type="ECO:0000313" key="16">
    <source>
        <dbReference type="EMBL" id="AWI52042.1"/>
    </source>
</evidence>
<comment type="similarity">
    <text evidence="2">In the C-terminal section; belongs to the transpeptidase family.</text>
</comment>
<comment type="similarity">
    <text evidence="3">In the N-terminal section; belongs to the glycosyltransferase 51 family.</text>
</comment>
<sequence>MTHRGPRWGRCPRQAWRWAALCGALWALPVQALPRFDEVKAAYRASDTVVEDRRGVPLQAVRTDRTQLRGAWVPLTEVSPALRTALLLSEDRRFYEHAGVDWQAVGAAAWGNLWNSRTRGASTVTMQLAGLLDEDLAMPGGGRQSRSGVAKLGQAATALRLERQWRKDQILEAYLNLVGFRGEVVGVGALSARLFQKYPSGLNHDEAAIVAALVRAPNAPARRGADRACALLREQKLAPDCSALATYTAQRLALRHSERLDADAQLAPHLARRVLAGIAGPTPPARVRTTLDAGLQRFARDTLRLRLRELRNRHVEDGAVVVLDNATGEVRAWVGSSGGGLSQAAEVDGASALRQAGSTLKPFLYGQAIEQRWLTAASVLDDSPVGLNTGAGLYIPQNYDHRHKGPVSVRTALGSSLNVPAVRALVLVTPERFAQRLTALGLPLTHRGDHYGYSLALGSAEVSLVSLTNAYRALAQGGLYSPWRAVGDAVGDGKPVSAPVVRVMGAAAAYIVADVLADREARVPTFGLANALTARYWAAVKTGTSKDMRDNWCVGFSKRFSVGVWVGNADGEPMWGVSGTTGAAPVWRAVMDELHRRHPDPQAHRPPPPPAGLVQQAVHFEGGLEASRNEWFVAGTEQAEIRPASARGVAHTLIQSPGDGTIYALDPDIPLHAQKLMFKGVDGLPARWAWRLDGRRLGPAADRAWPMWPGKHVLELVDERQAVRATARFEVRGAQVRAPAPSPARR</sequence>
<evidence type="ECO:0000256" key="4">
    <source>
        <dbReference type="ARBA" id="ARBA00022645"/>
    </source>
</evidence>
<keyword evidence="8" id="KW-0378">Hydrolase</keyword>
<feature type="domain" description="Glycosyl transferase family 51" evidence="14">
    <location>
        <begin position="66"/>
        <end position="220"/>
    </location>
</feature>
<evidence type="ECO:0000256" key="3">
    <source>
        <dbReference type="ARBA" id="ARBA00007739"/>
    </source>
</evidence>
<protein>
    <recommendedName>
        <fullName evidence="10">peptidoglycan glycosyltransferase</fullName>
        <ecNumber evidence="10">2.4.99.28</ecNumber>
    </recommendedName>
</protein>
<name>A0A2U8FM22_9BURK</name>
<evidence type="ECO:0000313" key="17">
    <source>
        <dbReference type="Proteomes" id="UP000244892"/>
    </source>
</evidence>
<dbReference type="KEGG" id="aon:DEH84_00195"/>
<keyword evidence="9" id="KW-0511">Multifunctional enzyme</keyword>
<evidence type="ECO:0000256" key="8">
    <source>
        <dbReference type="ARBA" id="ARBA00022801"/>
    </source>
</evidence>
<evidence type="ECO:0000259" key="15">
    <source>
        <dbReference type="Pfam" id="PF06832"/>
    </source>
</evidence>
<feature type="domain" description="Penicillin-binding protein transpeptidase" evidence="13">
    <location>
        <begin position="318"/>
        <end position="558"/>
    </location>
</feature>
<dbReference type="GO" id="GO:0008658">
    <property type="term" value="F:penicillin binding"/>
    <property type="evidence" value="ECO:0007669"/>
    <property type="project" value="InterPro"/>
</dbReference>
<evidence type="ECO:0000256" key="11">
    <source>
        <dbReference type="ARBA" id="ARBA00049902"/>
    </source>
</evidence>
<dbReference type="GO" id="GO:0004180">
    <property type="term" value="F:carboxypeptidase activity"/>
    <property type="evidence" value="ECO:0007669"/>
    <property type="project" value="UniProtKB-KW"/>
</dbReference>
<dbReference type="GO" id="GO:0030288">
    <property type="term" value="C:outer membrane-bounded periplasmic space"/>
    <property type="evidence" value="ECO:0007669"/>
    <property type="project" value="TreeGrafter"/>
</dbReference>
<evidence type="ECO:0000256" key="1">
    <source>
        <dbReference type="ARBA" id="ARBA00004752"/>
    </source>
</evidence>
<dbReference type="NCBIfam" id="TIGR02073">
    <property type="entry name" value="PBP_1c"/>
    <property type="match status" value="1"/>
</dbReference>
<keyword evidence="5" id="KW-0645">Protease</keyword>
<evidence type="ECO:0000259" key="13">
    <source>
        <dbReference type="Pfam" id="PF00905"/>
    </source>
</evidence>
<dbReference type="Pfam" id="PF06832">
    <property type="entry name" value="BiPBP_C"/>
    <property type="match status" value="1"/>
</dbReference>
<dbReference type="InterPro" id="IPR036950">
    <property type="entry name" value="PBP_transglycosylase"/>
</dbReference>
<dbReference type="PANTHER" id="PTHR32282:SF15">
    <property type="entry name" value="PENICILLIN-BINDING PROTEIN 1C"/>
    <property type="match status" value="1"/>
</dbReference>
<keyword evidence="12" id="KW-0732">Signal</keyword>
<dbReference type="OrthoDB" id="9766909at2"/>
<feature type="domain" description="Penicillin-binding C-terminal" evidence="15">
    <location>
        <begin position="653"/>
        <end position="720"/>
    </location>
</feature>
<dbReference type="EMBL" id="CP029210">
    <property type="protein sequence ID" value="AWI52042.1"/>
    <property type="molecule type" value="Genomic_DNA"/>
</dbReference>
<dbReference type="Pfam" id="PF00912">
    <property type="entry name" value="Transgly"/>
    <property type="match status" value="1"/>
</dbReference>
<dbReference type="AlphaFoldDB" id="A0A2U8FM22"/>
<dbReference type="SUPFAM" id="SSF53955">
    <property type="entry name" value="Lysozyme-like"/>
    <property type="match status" value="1"/>
</dbReference>
<dbReference type="InterPro" id="IPR001264">
    <property type="entry name" value="Glyco_trans_51"/>
</dbReference>
<keyword evidence="7" id="KW-0808">Transferase</keyword>
<dbReference type="GO" id="GO:0008955">
    <property type="term" value="F:peptidoglycan glycosyltransferase activity"/>
    <property type="evidence" value="ECO:0007669"/>
    <property type="project" value="UniProtKB-EC"/>
</dbReference>
<evidence type="ECO:0000256" key="9">
    <source>
        <dbReference type="ARBA" id="ARBA00023268"/>
    </source>
</evidence>